<comment type="pathway">
    <text evidence="1">Porphyrin-containing compound metabolism; siroheme biosynthesis; sirohydrochlorin from precorrin-2: step 1/1.</text>
</comment>
<proteinExistence type="predicted"/>
<evidence type="ECO:0000256" key="5">
    <source>
        <dbReference type="ARBA" id="ARBA00023244"/>
    </source>
</evidence>
<dbReference type="STRING" id="453591.Igni_0483"/>
<keyword evidence="8" id="KW-1185">Reference proteome</keyword>
<dbReference type="Proteomes" id="UP000000262">
    <property type="component" value="Chromosome"/>
</dbReference>
<dbReference type="HOGENOM" id="CLU_011276_8_2_2"/>
<dbReference type="KEGG" id="iho:Igni_0483"/>
<name>A8A9R4_IGNH4</name>
<dbReference type="RefSeq" id="WP_011998518.1">
    <property type="nucleotide sequence ID" value="NC_009776.1"/>
</dbReference>
<evidence type="ECO:0000256" key="4">
    <source>
        <dbReference type="ARBA" id="ARBA00023027"/>
    </source>
</evidence>
<dbReference type="InterPro" id="IPR006367">
    <property type="entry name" value="Sirohaem_synthase_N"/>
</dbReference>
<keyword evidence="4" id="KW-0520">NAD</keyword>
<reference evidence="7 8" key="1">
    <citation type="journal article" date="2008" name="Genome Biol.">
        <title>A genomic analysis of the archaeal system Ignicoccus hospitalis-Nanoarchaeum equitans.</title>
        <authorList>
            <person name="Podar M."/>
            <person name="Anderson I."/>
            <person name="Makarova K.S."/>
            <person name="Elkins J.G."/>
            <person name="Ivanova N."/>
            <person name="Wall M.A."/>
            <person name="Lykidis A."/>
            <person name="Mavromatis K."/>
            <person name="Sun H."/>
            <person name="Hudson M.E."/>
            <person name="Chen W."/>
            <person name="Deciu C."/>
            <person name="Hutchison D."/>
            <person name="Eads J.R."/>
            <person name="Anderson A."/>
            <person name="Fernandes F."/>
            <person name="Szeto E."/>
            <person name="Lapidus A."/>
            <person name="Kyrpides N.C."/>
            <person name="Saier M.H.Jr."/>
            <person name="Richardson P.M."/>
            <person name="Rachel R."/>
            <person name="Huber H."/>
            <person name="Eisen J.A."/>
            <person name="Koonin E.V."/>
            <person name="Keller M."/>
            <person name="Stetter K.O."/>
        </authorList>
    </citation>
    <scope>NUCLEOTIDE SEQUENCE [LARGE SCALE GENOMIC DNA]</scope>
    <source>
        <strain evidence="8">KIN4/I / DSM 18386 / JCM 14125</strain>
    </source>
</reference>
<sequence length="252" mass="28759">MRARPEAIDERMRVPLYVEASKLTVVVFGGGKVGTRRAQKFANAGARVRVVAKEFSEDLYYLNVELVKSDLEREDEIRKLIEDADIVVIATNNKEVNDKIFRIAKEMGKLVNDATEASRSDVHVPFEAEVDGIRIAVTSEGASGVAAHVALALIERCLKSNEFFKRINEFARRFKRELKELIDDPKRRFGLYWYVMLQRDIIEMVREGKIDEALEKALAIAKSYEGEGMTDVKYALGKFLEEWGDELLRAWP</sequence>
<dbReference type="GO" id="GO:0019354">
    <property type="term" value="P:siroheme biosynthetic process"/>
    <property type="evidence" value="ECO:0007669"/>
    <property type="project" value="UniProtKB-UniPathway"/>
</dbReference>
<evidence type="ECO:0000313" key="7">
    <source>
        <dbReference type="EMBL" id="ABU81666.1"/>
    </source>
</evidence>
<dbReference type="NCBIfam" id="TIGR01470">
    <property type="entry name" value="cysG_Nterm"/>
    <property type="match status" value="1"/>
</dbReference>
<evidence type="ECO:0000256" key="2">
    <source>
        <dbReference type="ARBA" id="ARBA00012400"/>
    </source>
</evidence>
<dbReference type="SUPFAM" id="SSF51735">
    <property type="entry name" value="NAD(P)-binding Rossmann-fold domains"/>
    <property type="match status" value="1"/>
</dbReference>
<dbReference type="OrthoDB" id="10510at2157"/>
<keyword evidence="5" id="KW-0627">Porphyrin biosynthesis</keyword>
<dbReference type="EC" id="1.3.1.76" evidence="2"/>
<dbReference type="AlphaFoldDB" id="A8A9R4"/>
<dbReference type="eggNOG" id="arCOG01044">
    <property type="taxonomic scope" value="Archaea"/>
</dbReference>
<evidence type="ECO:0000256" key="6">
    <source>
        <dbReference type="ARBA" id="ARBA00047561"/>
    </source>
</evidence>
<dbReference type="SUPFAM" id="SSF75615">
    <property type="entry name" value="Siroheme synthase middle domains-like"/>
    <property type="match status" value="1"/>
</dbReference>
<evidence type="ECO:0000256" key="3">
    <source>
        <dbReference type="ARBA" id="ARBA00023002"/>
    </source>
</evidence>
<comment type="catalytic activity">
    <reaction evidence="6">
        <text>precorrin-2 + NAD(+) = sirohydrochlorin + NADH + 2 H(+)</text>
        <dbReference type="Rhea" id="RHEA:15613"/>
        <dbReference type="ChEBI" id="CHEBI:15378"/>
        <dbReference type="ChEBI" id="CHEBI:57540"/>
        <dbReference type="ChEBI" id="CHEBI:57945"/>
        <dbReference type="ChEBI" id="CHEBI:58351"/>
        <dbReference type="ChEBI" id="CHEBI:58827"/>
        <dbReference type="EC" id="1.3.1.76"/>
    </reaction>
</comment>
<keyword evidence="3" id="KW-0560">Oxidoreductase</keyword>
<dbReference type="PANTHER" id="PTHR35330">
    <property type="entry name" value="SIROHEME BIOSYNTHESIS PROTEIN MET8"/>
    <property type="match status" value="1"/>
</dbReference>
<dbReference type="PhylomeDB" id="A8A9R4"/>
<gene>
    <name evidence="7" type="ordered locus">Igni_0483</name>
</gene>
<dbReference type="PANTHER" id="PTHR35330:SF1">
    <property type="entry name" value="SIROHEME BIOSYNTHESIS PROTEIN MET8"/>
    <property type="match status" value="1"/>
</dbReference>
<dbReference type="InterPro" id="IPR036291">
    <property type="entry name" value="NAD(P)-bd_dom_sf"/>
</dbReference>
<dbReference type="Pfam" id="PF13241">
    <property type="entry name" value="NAD_binding_7"/>
    <property type="match status" value="1"/>
</dbReference>
<dbReference type="Gene3D" id="3.40.50.720">
    <property type="entry name" value="NAD(P)-binding Rossmann-like Domain"/>
    <property type="match status" value="1"/>
</dbReference>
<dbReference type="InterPro" id="IPR028161">
    <property type="entry name" value="Met8-like"/>
</dbReference>
<organism evidence="7 8">
    <name type="scientific">Ignicoccus hospitalis (strain KIN4/I / DSM 18386 / JCM 14125)</name>
    <dbReference type="NCBI Taxonomy" id="453591"/>
    <lineage>
        <taxon>Archaea</taxon>
        <taxon>Thermoproteota</taxon>
        <taxon>Thermoprotei</taxon>
        <taxon>Desulfurococcales</taxon>
        <taxon>Desulfurococcaceae</taxon>
        <taxon>Ignicoccus</taxon>
    </lineage>
</organism>
<evidence type="ECO:0000313" key="8">
    <source>
        <dbReference type="Proteomes" id="UP000000262"/>
    </source>
</evidence>
<dbReference type="GeneID" id="5562768"/>
<dbReference type="EMBL" id="CP000816">
    <property type="protein sequence ID" value="ABU81666.1"/>
    <property type="molecule type" value="Genomic_DNA"/>
</dbReference>
<dbReference type="GO" id="GO:0004325">
    <property type="term" value="F:ferrochelatase activity"/>
    <property type="evidence" value="ECO:0007669"/>
    <property type="project" value="InterPro"/>
</dbReference>
<protein>
    <recommendedName>
        <fullName evidence="2">precorrin-2 dehydrogenase</fullName>
        <ecNumber evidence="2">1.3.1.76</ecNumber>
    </recommendedName>
</protein>
<dbReference type="GO" id="GO:0043115">
    <property type="term" value="F:precorrin-2 dehydrogenase activity"/>
    <property type="evidence" value="ECO:0007669"/>
    <property type="project" value="UniProtKB-EC"/>
</dbReference>
<evidence type="ECO:0000256" key="1">
    <source>
        <dbReference type="ARBA" id="ARBA00005010"/>
    </source>
</evidence>
<dbReference type="UniPathway" id="UPA00262">
    <property type="reaction ID" value="UER00222"/>
</dbReference>
<accession>A8A9R4</accession>